<dbReference type="InterPro" id="IPR036236">
    <property type="entry name" value="Znf_C2H2_sf"/>
</dbReference>
<keyword evidence="4" id="KW-0862">Zinc</keyword>
<gene>
    <name evidence="7" type="ORF">A3Q56_06889</name>
</gene>
<dbReference type="GO" id="GO:0008270">
    <property type="term" value="F:zinc ion binding"/>
    <property type="evidence" value="ECO:0007669"/>
    <property type="project" value="UniProtKB-KW"/>
</dbReference>
<comment type="caution">
    <text evidence="7">The sequence shown here is derived from an EMBL/GenBank/DDBJ whole genome shotgun (WGS) entry which is preliminary data.</text>
</comment>
<evidence type="ECO:0000259" key="6">
    <source>
        <dbReference type="PROSITE" id="PS50157"/>
    </source>
</evidence>
<accession>A0A177ATS1</accession>
<dbReference type="SUPFAM" id="SSF57667">
    <property type="entry name" value="beta-beta-alpha zinc fingers"/>
    <property type="match status" value="1"/>
</dbReference>
<keyword evidence="3 5" id="KW-0863">Zinc-finger</keyword>
<reference evidence="7 8" key="1">
    <citation type="submission" date="2016-04" db="EMBL/GenBank/DDBJ databases">
        <title>The genome of Intoshia linei affirms orthonectids as highly simplified spiralians.</title>
        <authorList>
            <person name="Mikhailov K.V."/>
            <person name="Slusarev G.S."/>
            <person name="Nikitin M.A."/>
            <person name="Logacheva M.D."/>
            <person name="Penin A."/>
            <person name="Aleoshin V."/>
            <person name="Panchin Y.V."/>
        </authorList>
    </citation>
    <scope>NUCLEOTIDE SEQUENCE [LARGE SCALE GENOMIC DNA]</scope>
    <source>
        <strain evidence="7">Intl2013</strain>
        <tissue evidence="7">Whole animal</tissue>
    </source>
</reference>
<dbReference type="GO" id="GO:0005634">
    <property type="term" value="C:nucleus"/>
    <property type="evidence" value="ECO:0007669"/>
    <property type="project" value="TreeGrafter"/>
</dbReference>
<evidence type="ECO:0000256" key="1">
    <source>
        <dbReference type="ARBA" id="ARBA00022723"/>
    </source>
</evidence>
<dbReference type="PROSITE" id="PS50157">
    <property type="entry name" value="ZINC_FINGER_C2H2_2"/>
    <property type="match status" value="2"/>
</dbReference>
<feature type="domain" description="C2H2-type" evidence="6">
    <location>
        <begin position="191"/>
        <end position="214"/>
    </location>
</feature>
<evidence type="ECO:0000313" key="7">
    <source>
        <dbReference type="EMBL" id="OAF65406.1"/>
    </source>
</evidence>
<dbReference type="GO" id="GO:0000981">
    <property type="term" value="F:DNA-binding transcription factor activity, RNA polymerase II-specific"/>
    <property type="evidence" value="ECO:0007669"/>
    <property type="project" value="TreeGrafter"/>
</dbReference>
<evidence type="ECO:0000256" key="5">
    <source>
        <dbReference type="PROSITE-ProRule" id="PRU00042"/>
    </source>
</evidence>
<dbReference type="PANTHER" id="PTHR14196">
    <property type="entry name" value="ODD-SKIPPED - RELATED"/>
    <property type="match status" value="1"/>
</dbReference>
<protein>
    <recommendedName>
        <fullName evidence="6">C2H2-type domain-containing protein</fullName>
    </recommendedName>
</protein>
<dbReference type="Proteomes" id="UP000078046">
    <property type="component" value="Unassembled WGS sequence"/>
</dbReference>
<keyword evidence="1" id="KW-0479">Metal-binding</keyword>
<evidence type="ECO:0000256" key="3">
    <source>
        <dbReference type="ARBA" id="ARBA00022771"/>
    </source>
</evidence>
<dbReference type="EMBL" id="LWCA01001307">
    <property type="protein sequence ID" value="OAF65406.1"/>
    <property type="molecule type" value="Genomic_DNA"/>
</dbReference>
<dbReference type="OrthoDB" id="6077919at2759"/>
<dbReference type="AlphaFoldDB" id="A0A177ATS1"/>
<feature type="domain" description="C2H2-type" evidence="6">
    <location>
        <begin position="163"/>
        <end position="190"/>
    </location>
</feature>
<dbReference type="PANTHER" id="PTHR14196:SF12">
    <property type="entry name" value="ZINC FINGER PROTEIN 208-LIKE"/>
    <property type="match status" value="1"/>
</dbReference>
<evidence type="ECO:0000256" key="4">
    <source>
        <dbReference type="ARBA" id="ARBA00022833"/>
    </source>
</evidence>
<proteinExistence type="predicted"/>
<dbReference type="SMART" id="SM00355">
    <property type="entry name" value="ZnF_C2H2"/>
    <property type="match status" value="3"/>
</dbReference>
<keyword evidence="8" id="KW-1185">Reference proteome</keyword>
<dbReference type="InterPro" id="IPR050717">
    <property type="entry name" value="C2H2-ZF_Transcription_Reg"/>
</dbReference>
<evidence type="ECO:0000256" key="2">
    <source>
        <dbReference type="ARBA" id="ARBA00022737"/>
    </source>
</evidence>
<dbReference type="GO" id="GO:0000977">
    <property type="term" value="F:RNA polymerase II transcription regulatory region sequence-specific DNA binding"/>
    <property type="evidence" value="ECO:0007669"/>
    <property type="project" value="TreeGrafter"/>
</dbReference>
<name>A0A177ATS1_9BILA</name>
<organism evidence="7 8">
    <name type="scientific">Intoshia linei</name>
    <dbReference type="NCBI Taxonomy" id="1819745"/>
    <lineage>
        <taxon>Eukaryota</taxon>
        <taxon>Metazoa</taxon>
        <taxon>Spiralia</taxon>
        <taxon>Lophotrochozoa</taxon>
        <taxon>Mesozoa</taxon>
        <taxon>Orthonectida</taxon>
        <taxon>Rhopaluridae</taxon>
        <taxon>Intoshia</taxon>
    </lineage>
</organism>
<evidence type="ECO:0000313" key="8">
    <source>
        <dbReference type="Proteomes" id="UP000078046"/>
    </source>
</evidence>
<dbReference type="PROSITE" id="PS00028">
    <property type="entry name" value="ZINC_FINGER_C2H2_1"/>
    <property type="match status" value="2"/>
</dbReference>
<sequence length="358" mass="41283">MLLNEIQKLEDGIVKLIKDYTKRKDVNILGVLSVSIDERHETVLKMNTTCQKMENLVKNNQMRMVSAQTLNPKNKRKCSLPIKINENLNLTFGELNLISQTAATVPKPKRRNLTEQELDHEEMSLYLGEGRFVTSNFKCNRCLVYLSSVNRYLTHTKQFHHCYICHECFHPFTTKKSLLRHRPIHTGLRRYACTLCLKGFYRRDHCKNHTRLHTEIVSDTDNSCVISVAKPFIIKTNENNAVVYNIEFKHTNPEISCTNLGDVSPKSAKFIKFTEFPNKSQFTKIVRDTNCIHVDYSNALHLNKSTDSIQEILQNTSSPCLQFNFNKKDKCDSLPSIKVTDIMGSLNQQNSVLKNLLN</sequence>
<dbReference type="Gene3D" id="3.30.160.60">
    <property type="entry name" value="Classic Zinc Finger"/>
    <property type="match status" value="1"/>
</dbReference>
<keyword evidence="2" id="KW-0677">Repeat</keyword>
<dbReference type="InterPro" id="IPR013087">
    <property type="entry name" value="Znf_C2H2_type"/>
</dbReference>